<gene>
    <name evidence="2" type="ORF">CQY22_016375</name>
</gene>
<sequence length="218" mass="23115">MRSQVLIVAAPGRYPRIEASGAIAVRHTASDTLHLVSAAATPLGGDHTRIRVVVEPGALLRIRSVAAAVTLPGRHSRDSHTRFDLEVAGDLNLDPEPTIVAADSRHFSDIRVRLADGARIALRERVQIGRTGERDGFFSGSLTADLDDGPLLRHRVELGAGSIADDALGSPRALISEFGYPDVAEAPLGMALTLAHGGVLSTWQGDRLPAQPSNPPLR</sequence>
<dbReference type="Proteomes" id="UP000230551">
    <property type="component" value="Unassembled WGS sequence"/>
</dbReference>
<reference evidence="2 3" key="1">
    <citation type="journal article" date="2017" name="Infect. Genet. Evol.">
        <title>The new phylogeny of the genus Mycobacterium: The old and the news.</title>
        <authorList>
            <person name="Tortoli E."/>
            <person name="Fedrizzi T."/>
            <person name="Meehan C.J."/>
            <person name="Trovato A."/>
            <person name="Grottola A."/>
            <person name="Giacobazzi E."/>
            <person name="Serpini G.F."/>
            <person name="Tagliazucchi S."/>
            <person name="Fabio A."/>
            <person name="Bettua C."/>
            <person name="Bertorelli R."/>
            <person name="Frascaro F."/>
            <person name="De Sanctis V."/>
            <person name="Pecorari M."/>
            <person name="Jousson O."/>
            <person name="Segata N."/>
            <person name="Cirillo D.M."/>
        </authorList>
    </citation>
    <scope>NUCLEOTIDE SEQUENCE [LARGE SCALE GENOMIC DNA]</scope>
    <source>
        <strain evidence="2 3">CIP1034565</strain>
    </source>
</reference>
<dbReference type="GO" id="GO:0016151">
    <property type="term" value="F:nickel cation binding"/>
    <property type="evidence" value="ECO:0007669"/>
    <property type="project" value="InterPro"/>
</dbReference>
<dbReference type="EMBL" id="PDCN02000028">
    <property type="protein sequence ID" value="PIB73509.1"/>
    <property type="molecule type" value="Genomic_DNA"/>
</dbReference>
<evidence type="ECO:0000313" key="2">
    <source>
        <dbReference type="EMBL" id="PIB73509.1"/>
    </source>
</evidence>
<accession>A0A2G5P559</accession>
<dbReference type="AlphaFoldDB" id="A0A2G5P559"/>
<evidence type="ECO:0000313" key="3">
    <source>
        <dbReference type="Proteomes" id="UP000230551"/>
    </source>
</evidence>
<dbReference type="InterPro" id="IPR002669">
    <property type="entry name" value="UreD"/>
</dbReference>
<evidence type="ECO:0000256" key="1">
    <source>
        <dbReference type="ARBA" id="ARBA00023186"/>
    </source>
</evidence>
<dbReference type="Pfam" id="PF01774">
    <property type="entry name" value="UreD"/>
    <property type="match status" value="1"/>
</dbReference>
<name>A0A2G5P559_9MYCO</name>
<keyword evidence="3" id="KW-1185">Reference proteome</keyword>
<dbReference type="OrthoDB" id="8677206at2"/>
<organism evidence="2 3">
    <name type="scientific">Mycolicibacterium brumae</name>
    <dbReference type="NCBI Taxonomy" id="85968"/>
    <lineage>
        <taxon>Bacteria</taxon>
        <taxon>Bacillati</taxon>
        <taxon>Actinomycetota</taxon>
        <taxon>Actinomycetes</taxon>
        <taxon>Mycobacteriales</taxon>
        <taxon>Mycobacteriaceae</taxon>
        <taxon>Mycolicibacterium</taxon>
    </lineage>
</organism>
<proteinExistence type="predicted"/>
<dbReference type="STRING" id="85968.GCA_900073015_02169"/>
<protein>
    <submittedName>
        <fullName evidence="2">Urease accessory protein</fullName>
    </submittedName>
</protein>
<comment type="caution">
    <text evidence="2">The sequence shown here is derived from an EMBL/GenBank/DDBJ whole genome shotgun (WGS) entry which is preliminary data.</text>
</comment>
<dbReference type="RefSeq" id="WP_090589035.1">
    <property type="nucleotide sequence ID" value="NZ_CP104302.1"/>
</dbReference>
<keyword evidence="1" id="KW-0143">Chaperone</keyword>